<dbReference type="Proteomes" id="UP000316079">
    <property type="component" value="Unassembled WGS sequence"/>
</dbReference>
<evidence type="ECO:0000313" key="1">
    <source>
        <dbReference type="EMBL" id="TRY86978.1"/>
    </source>
</evidence>
<dbReference type="EMBL" id="SRMA01026166">
    <property type="protein sequence ID" value="TRY86978.1"/>
    <property type="molecule type" value="Genomic_DNA"/>
</dbReference>
<dbReference type="AlphaFoldDB" id="A0A553QAL2"/>
<proteinExistence type="predicted"/>
<sequence length="50" mass="5228">QTRLNLGERKDIIGFGKGNILTSRQTVTANRGSVASLPTSTAALIGLARC</sequence>
<accession>A0A553QAL2</accession>
<protein>
    <submittedName>
        <fullName evidence="1">Uncharacterized protein</fullName>
    </submittedName>
</protein>
<reference evidence="1 2" key="1">
    <citation type="journal article" date="2019" name="Sci. Data">
        <title>Hybrid genome assembly and annotation of Danionella translucida.</title>
        <authorList>
            <person name="Kadobianskyi M."/>
            <person name="Schulze L."/>
            <person name="Schuelke M."/>
            <person name="Judkewitz B."/>
        </authorList>
    </citation>
    <scope>NUCLEOTIDE SEQUENCE [LARGE SCALE GENOMIC DNA]</scope>
    <source>
        <strain evidence="1 2">Bolton</strain>
    </source>
</reference>
<dbReference type="OrthoDB" id="6108017at2759"/>
<evidence type="ECO:0000313" key="2">
    <source>
        <dbReference type="Proteomes" id="UP000316079"/>
    </source>
</evidence>
<comment type="caution">
    <text evidence="1">The sequence shown here is derived from an EMBL/GenBank/DDBJ whole genome shotgun (WGS) entry which is preliminary data.</text>
</comment>
<feature type="non-terminal residue" evidence="1">
    <location>
        <position position="1"/>
    </location>
</feature>
<keyword evidence="2" id="KW-1185">Reference proteome</keyword>
<name>A0A553QAL2_9TELE</name>
<organism evidence="1 2">
    <name type="scientific">Danionella cerebrum</name>
    <dbReference type="NCBI Taxonomy" id="2873325"/>
    <lineage>
        <taxon>Eukaryota</taxon>
        <taxon>Metazoa</taxon>
        <taxon>Chordata</taxon>
        <taxon>Craniata</taxon>
        <taxon>Vertebrata</taxon>
        <taxon>Euteleostomi</taxon>
        <taxon>Actinopterygii</taxon>
        <taxon>Neopterygii</taxon>
        <taxon>Teleostei</taxon>
        <taxon>Ostariophysi</taxon>
        <taxon>Cypriniformes</taxon>
        <taxon>Danionidae</taxon>
        <taxon>Danioninae</taxon>
        <taxon>Danionella</taxon>
    </lineage>
</organism>
<gene>
    <name evidence="1" type="ORF">DNTS_032763</name>
</gene>